<accession>X1QWE1</accession>
<gene>
    <name evidence="1" type="ORF">S06H3_58488</name>
</gene>
<dbReference type="AlphaFoldDB" id="X1QWE1"/>
<proteinExistence type="predicted"/>
<evidence type="ECO:0000313" key="1">
    <source>
        <dbReference type="EMBL" id="GAI55210.1"/>
    </source>
</evidence>
<organism evidence="1">
    <name type="scientific">marine sediment metagenome</name>
    <dbReference type="NCBI Taxonomy" id="412755"/>
    <lineage>
        <taxon>unclassified sequences</taxon>
        <taxon>metagenomes</taxon>
        <taxon>ecological metagenomes</taxon>
    </lineage>
</organism>
<protein>
    <submittedName>
        <fullName evidence="1">Uncharacterized protein</fullName>
    </submittedName>
</protein>
<comment type="caution">
    <text evidence="1">The sequence shown here is derived from an EMBL/GenBank/DDBJ whole genome shotgun (WGS) entry which is preliminary data.</text>
</comment>
<reference evidence="1" key="1">
    <citation type="journal article" date="2014" name="Front. Microbiol.">
        <title>High frequency of phylogenetically diverse reductive dehalogenase-homologous genes in deep subseafloor sedimentary metagenomes.</title>
        <authorList>
            <person name="Kawai M."/>
            <person name="Futagami T."/>
            <person name="Toyoda A."/>
            <person name="Takaki Y."/>
            <person name="Nishi S."/>
            <person name="Hori S."/>
            <person name="Arai W."/>
            <person name="Tsubouchi T."/>
            <person name="Morono Y."/>
            <person name="Uchiyama I."/>
            <person name="Ito T."/>
            <person name="Fujiyama A."/>
            <person name="Inagaki F."/>
            <person name="Takami H."/>
        </authorList>
    </citation>
    <scope>NUCLEOTIDE SEQUENCE</scope>
    <source>
        <strain evidence="1">Expedition CK06-06</strain>
    </source>
</reference>
<dbReference type="EMBL" id="BARV01037872">
    <property type="protein sequence ID" value="GAI55210.1"/>
    <property type="molecule type" value="Genomic_DNA"/>
</dbReference>
<sequence length="41" mass="4770">VLNLVPFLAENIIGYGRLRKESKSFERALLNLRALNARKRE</sequence>
<name>X1QWE1_9ZZZZ</name>
<feature type="non-terminal residue" evidence="1">
    <location>
        <position position="1"/>
    </location>
</feature>